<dbReference type="HOGENOM" id="CLU_1142475_0_0_1"/>
<reference evidence="2 3" key="1">
    <citation type="submission" date="2013-03" db="EMBL/GenBank/DDBJ databases">
        <title>The Genome Sequence of Capronia epimyces CBS 606.96.</title>
        <authorList>
            <consortium name="The Broad Institute Genomics Platform"/>
            <person name="Cuomo C."/>
            <person name="de Hoog S."/>
            <person name="Gorbushina A."/>
            <person name="Walker B."/>
            <person name="Young S.K."/>
            <person name="Zeng Q."/>
            <person name="Gargeya S."/>
            <person name="Fitzgerald M."/>
            <person name="Haas B."/>
            <person name="Abouelleil A."/>
            <person name="Allen A.W."/>
            <person name="Alvarado L."/>
            <person name="Arachchi H.M."/>
            <person name="Berlin A.M."/>
            <person name="Chapman S.B."/>
            <person name="Gainer-Dewar J."/>
            <person name="Goldberg J."/>
            <person name="Griggs A."/>
            <person name="Gujja S."/>
            <person name="Hansen M."/>
            <person name="Howarth C."/>
            <person name="Imamovic A."/>
            <person name="Ireland A."/>
            <person name="Larimer J."/>
            <person name="McCowan C."/>
            <person name="Murphy C."/>
            <person name="Pearson M."/>
            <person name="Poon T.W."/>
            <person name="Priest M."/>
            <person name="Roberts A."/>
            <person name="Saif S."/>
            <person name="Shea T."/>
            <person name="Sisk P."/>
            <person name="Sykes S."/>
            <person name="Wortman J."/>
            <person name="Nusbaum C."/>
            <person name="Birren B."/>
        </authorList>
    </citation>
    <scope>NUCLEOTIDE SEQUENCE [LARGE SCALE GENOMIC DNA]</scope>
    <source>
        <strain evidence="2 3">CBS 606.96</strain>
    </source>
</reference>
<keyword evidence="3" id="KW-1185">Reference proteome</keyword>
<organism evidence="2 3">
    <name type="scientific">Capronia epimyces CBS 606.96</name>
    <dbReference type="NCBI Taxonomy" id="1182542"/>
    <lineage>
        <taxon>Eukaryota</taxon>
        <taxon>Fungi</taxon>
        <taxon>Dikarya</taxon>
        <taxon>Ascomycota</taxon>
        <taxon>Pezizomycotina</taxon>
        <taxon>Eurotiomycetes</taxon>
        <taxon>Chaetothyriomycetidae</taxon>
        <taxon>Chaetothyriales</taxon>
        <taxon>Herpotrichiellaceae</taxon>
        <taxon>Capronia</taxon>
    </lineage>
</organism>
<evidence type="ECO:0000256" key="1">
    <source>
        <dbReference type="SAM" id="MobiDB-lite"/>
    </source>
</evidence>
<dbReference type="CDD" id="cd18186">
    <property type="entry name" value="BTB_POZ_ZBTB_KLHL-like"/>
    <property type="match status" value="1"/>
</dbReference>
<evidence type="ECO:0008006" key="4">
    <source>
        <dbReference type="Google" id="ProtNLM"/>
    </source>
</evidence>
<dbReference type="AlphaFoldDB" id="W9YKP0"/>
<gene>
    <name evidence="2" type="ORF">A1O3_02878</name>
</gene>
<dbReference type="EMBL" id="AMGY01000002">
    <property type="protein sequence ID" value="EXJ89811.1"/>
    <property type="molecule type" value="Genomic_DNA"/>
</dbReference>
<evidence type="ECO:0000313" key="2">
    <source>
        <dbReference type="EMBL" id="EXJ89811.1"/>
    </source>
</evidence>
<dbReference type="PANTHER" id="PTHR47843">
    <property type="entry name" value="BTB DOMAIN-CONTAINING PROTEIN-RELATED"/>
    <property type="match status" value="1"/>
</dbReference>
<accession>W9YKP0</accession>
<feature type="region of interest" description="Disordered" evidence="1">
    <location>
        <begin position="1"/>
        <end position="29"/>
    </location>
</feature>
<comment type="caution">
    <text evidence="2">The sequence shown here is derived from an EMBL/GenBank/DDBJ whole genome shotgun (WGS) entry which is preliminary data.</text>
</comment>
<dbReference type="PANTHER" id="PTHR47843:SF2">
    <property type="entry name" value="BTB DOMAIN-CONTAINING PROTEIN"/>
    <property type="match status" value="1"/>
</dbReference>
<dbReference type="SUPFAM" id="SSF54695">
    <property type="entry name" value="POZ domain"/>
    <property type="match status" value="1"/>
</dbReference>
<sequence>MADNGDGDDNEGGAAEASGPVEPSGPLELFSPLPADALHMSNESRRFNSAIVTLLVGPSRLELKAHKDALLTCKYFAICLQQDGFREGVTNEIHLPDEQPDNMAKILQWVYSPEPVRSYNRVFQENWRQCRGLQEKEDLLEGLIADFILAHKYLLDEMTDAVVDVVRRQQYPDTEWVKWKHLGRLKSSGHQCSSLWEGLMLQLAELIIKEECDLNDLLDDGLEEDTDALRNLMRYMAGFMFGG</sequence>
<dbReference type="OrthoDB" id="9997739at2759"/>
<dbReference type="RefSeq" id="XP_007731208.1">
    <property type="nucleotide sequence ID" value="XM_007733018.1"/>
</dbReference>
<dbReference type="Gene3D" id="3.30.710.10">
    <property type="entry name" value="Potassium Channel Kv1.1, Chain A"/>
    <property type="match status" value="1"/>
</dbReference>
<proteinExistence type="predicted"/>
<protein>
    <recommendedName>
        <fullName evidence="4">BTB domain-containing protein</fullName>
    </recommendedName>
</protein>
<dbReference type="Proteomes" id="UP000019478">
    <property type="component" value="Unassembled WGS sequence"/>
</dbReference>
<dbReference type="GeneID" id="19167008"/>
<name>W9YKP0_9EURO</name>
<dbReference type="InterPro" id="IPR011333">
    <property type="entry name" value="SKP1/BTB/POZ_sf"/>
</dbReference>
<feature type="compositionally biased region" description="Acidic residues" evidence="1">
    <location>
        <begin position="1"/>
        <end position="11"/>
    </location>
</feature>
<evidence type="ECO:0000313" key="3">
    <source>
        <dbReference type="Proteomes" id="UP000019478"/>
    </source>
</evidence>